<keyword evidence="5" id="KW-0067">ATP-binding</keyword>
<feature type="compositionally biased region" description="Polar residues" evidence="6">
    <location>
        <begin position="61"/>
        <end position="80"/>
    </location>
</feature>
<proteinExistence type="predicted"/>
<dbReference type="Pfam" id="PF00069">
    <property type="entry name" value="Pkinase"/>
    <property type="match status" value="1"/>
</dbReference>
<evidence type="ECO:0000256" key="4">
    <source>
        <dbReference type="ARBA" id="ARBA00022777"/>
    </source>
</evidence>
<dbReference type="InterPro" id="IPR045270">
    <property type="entry name" value="STKc_AGC"/>
</dbReference>
<evidence type="ECO:0000313" key="8">
    <source>
        <dbReference type="EMBL" id="EDX02772.1"/>
    </source>
</evidence>
<accession>B4PWF4</accession>
<evidence type="ECO:0000256" key="5">
    <source>
        <dbReference type="ARBA" id="ARBA00022840"/>
    </source>
</evidence>
<evidence type="ECO:0000259" key="7">
    <source>
        <dbReference type="PROSITE" id="PS50011"/>
    </source>
</evidence>
<dbReference type="Gene3D" id="3.30.200.20">
    <property type="entry name" value="Phosphorylase Kinase, domain 1"/>
    <property type="match status" value="1"/>
</dbReference>
<dbReference type="GO" id="GO:0030514">
    <property type="term" value="P:negative regulation of BMP signaling pathway"/>
    <property type="evidence" value="ECO:0007669"/>
    <property type="project" value="EnsemblMetazoa"/>
</dbReference>
<feature type="region of interest" description="Disordered" evidence="6">
    <location>
        <begin position="119"/>
        <end position="142"/>
    </location>
</feature>
<dbReference type="SUPFAM" id="SSF56112">
    <property type="entry name" value="Protein kinase-like (PK-like)"/>
    <property type="match status" value="1"/>
</dbReference>
<dbReference type="HOGENOM" id="CLU_000288_184_1_1"/>
<dbReference type="Gene3D" id="1.10.510.10">
    <property type="entry name" value="Transferase(Phosphotransferase) domain 1"/>
    <property type="match status" value="1"/>
</dbReference>
<dbReference type="GO" id="GO:0005524">
    <property type="term" value="F:ATP binding"/>
    <property type="evidence" value="ECO:0007669"/>
    <property type="project" value="UniProtKB-KW"/>
</dbReference>
<feature type="compositionally biased region" description="Polar residues" evidence="6">
    <location>
        <begin position="1"/>
        <end position="19"/>
    </location>
</feature>
<dbReference type="CDD" id="cd05123">
    <property type="entry name" value="STKc_AGC"/>
    <property type="match status" value="1"/>
</dbReference>
<evidence type="ECO:0000313" key="9">
    <source>
        <dbReference type="Proteomes" id="UP000002282"/>
    </source>
</evidence>
<reference evidence="8 9" key="2">
    <citation type="journal article" date="2007" name="PLoS Biol.">
        <title>Principles of genome evolution in the Drosophila melanogaster species group.</title>
        <authorList>
            <person name="Ranz J.M."/>
            <person name="Maurin D."/>
            <person name="Chan Y.S."/>
            <person name="von Grotthuss M."/>
            <person name="Hillier L.W."/>
            <person name="Roote J."/>
            <person name="Ashburner M."/>
            <person name="Bergman C.M."/>
        </authorList>
    </citation>
    <scope>NUCLEOTIDE SEQUENCE [LARGE SCALE GENOMIC DNA]</scope>
    <source>
        <strain evidence="9">Tai18E2 / Tucson 14021-0261.01</strain>
    </source>
</reference>
<evidence type="ECO:0000256" key="3">
    <source>
        <dbReference type="ARBA" id="ARBA00022741"/>
    </source>
</evidence>
<feature type="region of interest" description="Disordered" evidence="6">
    <location>
        <begin position="1"/>
        <end position="96"/>
    </location>
</feature>
<feature type="compositionally biased region" description="Basic and acidic residues" evidence="6">
    <location>
        <begin position="30"/>
        <end position="40"/>
    </location>
</feature>
<dbReference type="PROSITE" id="PS50011">
    <property type="entry name" value="PROTEIN_KINASE_DOM"/>
    <property type="match status" value="1"/>
</dbReference>
<keyword evidence="1" id="KW-0723">Serine/threonine-protein kinase</keyword>
<dbReference type="KEGG" id="dya:Dyak_GE17748"/>
<organism evidence="8 9">
    <name type="scientific">Drosophila yakuba</name>
    <name type="common">Fruit fly</name>
    <dbReference type="NCBI Taxonomy" id="7245"/>
    <lineage>
        <taxon>Eukaryota</taxon>
        <taxon>Metazoa</taxon>
        <taxon>Ecdysozoa</taxon>
        <taxon>Arthropoda</taxon>
        <taxon>Hexapoda</taxon>
        <taxon>Insecta</taxon>
        <taxon>Pterygota</taxon>
        <taxon>Neoptera</taxon>
        <taxon>Endopterygota</taxon>
        <taxon>Diptera</taxon>
        <taxon>Brachycera</taxon>
        <taxon>Muscomorpha</taxon>
        <taxon>Ephydroidea</taxon>
        <taxon>Drosophilidae</taxon>
        <taxon>Drosophila</taxon>
        <taxon>Sophophora</taxon>
    </lineage>
</organism>
<dbReference type="InterPro" id="IPR000719">
    <property type="entry name" value="Prot_kinase_dom"/>
</dbReference>
<protein>
    <submittedName>
        <fullName evidence="8">Pk17E, isoform A</fullName>
    </submittedName>
</protein>
<dbReference type="OMA" id="RGEPYGH"/>
<gene>
    <name evidence="8" type="primary">Dyak\Pk17E</name>
    <name evidence="8" type="synonym">Dyak\GE17748</name>
    <name evidence="8" type="synonym">dyak_GLEANR_19050</name>
    <name evidence="8" type="synonym">GE17748</name>
    <name evidence="8" type="synonym">Pk17E</name>
    <name evidence="8" type="ORF">Dyak_GE17748</name>
</gene>
<dbReference type="SMR" id="B4PWF4"/>
<dbReference type="GO" id="GO:0004674">
    <property type="term" value="F:protein serine/threonine kinase activity"/>
    <property type="evidence" value="ECO:0007669"/>
    <property type="project" value="UniProtKB-KW"/>
</dbReference>
<dbReference type="FunFam" id="3.30.200.20:FF:000857">
    <property type="entry name" value="Pk17E, isoform A"/>
    <property type="match status" value="1"/>
</dbReference>
<keyword evidence="9" id="KW-1185">Reference proteome</keyword>
<evidence type="ECO:0000256" key="6">
    <source>
        <dbReference type="SAM" id="MobiDB-lite"/>
    </source>
</evidence>
<dbReference type="GeneID" id="6525844"/>
<dbReference type="eggNOG" id="KOG0598">
    <property type="taxonomic scope" value="Eukaryota"/>
</dbReference>
<sequence>MGNSQPRNASRSRRTSQWPQGAAELGATATDHHYHQEELQQHQQQQEQQQQQQPQQEQEQPSSRRIQFQPQTNLPTQSNPPGVEEQPVQSQQQQLSTWSLGSLSGGRLNWSFSGARNSFRHRNKATRKSLTSLHGSRRGKTQWHRPLTNSIFNSHFKESSKNDLYRIDHLVAKGAFGVVFKVSSKTDNSLCYALKVLKKSKLIQDNSVRQIKDEADIQKVCGHHPFIVKQIDLWQNRHNLHILSEYVPNGELFSKITHFSIDLVRLYIGEIALALDFLHNAGIIYRDAKPENILLTQQFHIKLTDFGLSKWLKLGANTRTMCGTFKYMAPEILCGEPYGHAVDWWALGVIACQMLTQKSPNIKRHLLRRRESVEPEDGLSNAPSIAQINGCLQDSDGDGDGEDFLPEEVQQLSHEGRDVLRKLLTIEPRQRIRSVMALQRIALYKDYNLSSKQLLSLSPREIIARDGIRIYEDRQFDQLTNQCAIDAFLDF</sequence>
<evidence type="ECO:0000256" key="2">
    <source>
        <dbReference type="ARBA" id="ARBA00022679"/>
    </source>
</evidence>
<dbReference type="OrthoDB" id="3205605at2759"/>
<feature type="domain" description="Protein kinase" evidence="7">
    <location>
        <begin position="165"/>
        <end position="443"/>
    </location>
</feature>
<dbReference type="PANTHER" id="PTHR24351">
    <property type="entry name" value="RIBOSOMAL PROTEIN S6 KINASE"/>
    <property type="match status" value="1"/>
</dbReference>
<keyword evidence="2" id="KW-0808">Transferase</keyword>
<name>B4PWF4_DROYA</name>
<dbReference type="Proteomes" id="UP000002282">
    <property type="component" value="Chromosome X"/>
</dbReference>
<keyword evidence="3" id="KW-0547">Nucleotide-binding</keyword>
<dbReference type="EMBL" id="CM000162">
    <property type="protein sequence ID" value="EDX02772.1"/>
    <property type="molecule type" value="Genomic_DNA"/>
</dbReference>
<reference evidence="8 9" key="1">
    <citation type="journal article" date="2007" name="Nature">
        <title>Evolution of genes and genomes on the Drosophila phylogeny.</title>
        <authorList>
            <consortium name="Drosophila 12 Genomes Consortium"/>
            <person name="Clark A.G."/>
            <person name="Eisen M.B."/>
            <person name="Smith D.R."/>
            <person name="Bergman C.M."/>
            <person name="Oliver B."/>
            <person name="Markow T.A."/>
            <person name="Kaufman T.C."/>
            <person name="Kellis M."/>
            <person name="Gelbart W."/>
            <person name="Iyer V.N."/>
            <person name="Pollard D.A."/>
            <person name="Sackton T.B."/>
            <person name="Larracuente A.M."/>
            <person name="Singh N.D."/>
            <person name="Abad J.P."/>
            <person name="Abt D.N."/>
            <person name="Adryan B."/>
            <person name="Aguade M."/>
            <person name="Akashi H."/>
            <person name="Anderson W.W."/>
            <person name="Aquadro C.F."/>
            <person name="Ardell D.H."/>
            <person name="Arguello R."/>
            <person name="Artieri C.G."/>
            <person name="Barbash D.A."/>
            <person name="Barker D."/>
            <person name="Barsanti P."/>
            <person name="Batterham P."/>
            <person name="Batzoglou S."/>
            <person name="Begun D."/>
            <person name="Bhutkar A."/>
            <person name="Blanco E."/>
            <person name="Bosak S.A."/>
            <person name="Bradley R.K."/>
            <person name="Brand A.D."/>
            <person name="Brent M.R."/>
            <person name="Brooks A.N."/>
            <person name="Brown R.H."/>
            <person name="Butlin R.K."/>
            <person name="Caggese C."/>
            <person name="Calvi B.R."/>
            <person name="Bernardo de Carvalho A."/>
            <person name="Caspi A."/>
            <person name="Castrezana S."/>
            <person name="Celniker S.E."/>
            <person name="Chang J.L."/>
            <person name="Chapple C."/>
            <person name="Chatterji S."/>
            <person name="Chinwalla A."/>
            <person name="Civetta A."/>
            <person name="Clifton S.W."/>
            <person name="Comeron J.M."/>
            <person name="Costello J.C."/>
            <person name="Coyne J.A."/>
            <person name="Daub J."/>
            <person name="David R.G."/>
            <person name="Delcher A.L."/>
            <person name="Delehaunty K."/>
            <person name="Do C.B."/>
            <person name="Ebling H."/>
            <person name="Edwards K."/>
            <person name="Eickbush T."/>
            <person name="Evans J.D."/>
            <person name="Filipski A."/>
            <person name="Findeiss S."/>
            <person name="Freyhult E."/>
            <person name="Fulton L."/>
            <person name="Fulton R."/>
            <person name="Garcia A.C."/>
            <person name="Gardiner A."/>
            <person name="Garfield D.A."/>
            <person name="Garvin B.E."/>
            <person name="Gibson G."/>
            <person name="Gilbert D."/>
            <person name="Gnerre S."/>
            <person name="Godfrey J."/>
            <person name="Good R."/>
            <person name="Gotea V."/>
            <person name="Gravely B."/>
            <person name="Greenberg A.J."/>
            <person name="Griffiths-Jones S."/>
            <person name="Gross S."/>
            <person name="Guigo R."/>
            <person name="Gustafson E.A."/>
            <person name="Haerty W."/>
            <person name="Hahn M.W."/>
            <person name="Halligan D.L."/>
            <person name="Halpern A.L."/>
            <person name="Halter G.M."/>
            <person name="Han M.V."/>
            <person name="Heger A."/>
            <person name="Hillier L."/>
            <person name="Hinrichs A.S."/>
            <person name="Holmes I."/>
            <person name="Hoskins R.A."/>
            <person name="Hubisz M.J."/>
            <person name="Hultmark D."/>
            <person name="Huntley M.A."/>
            <person name="Jaffe D.B."/>
            <person name="Jagadeeshan S."/>
            <person name="Jeck W.R."/>
            <person name="Johnson J."/>
            <person name="Jones C.D."/>
            <person name="Jordan W.C."/>
            <person name="Karpen G.H."/>
            <person name="Kataoka E."/>
            <person name="Keightley P.D."/>
            <person name="Kheradpour P."/>
            <person name="Kirkness E.F."/>
            <person name="Koerich L.B."/>
            <person name="Kristiansen K."/>
            <person name="Kudrna D."/>
            <person name="Kulathinal R.J."/>
            <person name="Kumar S."/>
            <person name="Kwok R."/>
            <person name="Lander E."/>
            <person name="Langley C.H."/>
            <person name="Lapoint R."/>
            <person name="Lazzaro B.P."/>
            <person name="Lee S.J."/>
            <person name="Levesque L."/>
            <person name="Li R."/>
            <person name="Lin C.F."/>
            <person name="Lin M.F."/>
            <person name="Lindblad-Toh K."/>
            <person name="Llopart A."/>
            <person name="Long M."/>
            <person name="Low L."/>
            <person name="Lozovsky E."/>
            <person name="Lu J."/>
            <person name="Luo M."/>
            <person name="Machado C.A."/>
            <person name="Makalowski W."/>
            <person name="Marzo M."/>
            <person name="Matsuda M."/>
            <person name="Matzkin L."/>
            <person name="McAllister B."/>
            <person name="McBride C.S."/>
            <person name="McKernan B."/>
            <person name="McKernan K."/>
            <person name="Mendez-Lago M."/>
            <person name="Minx P."/>
            <person name="Mollenhauer M.U."/>
            <person name="Montooth K."/>
            <person name="Mount S.M."/>
            <person name="Mu X."/>
            <person name="Myers E."/>
            <person name="Negre B."/>
            <person name="Newfeld S."/>
            <person name="Nielsen R."/>
            <person name="Noor M.A."/>
            <person name="O'Grady P."/>
            <person name="Pachter L."/>
            <person name="Papaceit M."/>
            <person name="Parisi M.J."/>
            <person name="Parisi M."/>
            <person name="Parts L."/>
            <person name="Pedersen J.S."/>
            <person name="Pesole G."/>
            <person name="Phillippy A.M."/>
            <person name="Ponting C.P."/>
            <person name="Pop M."/>
            <person name="Porcelli D."/>
            <person name="Powell J.R."/>
            <person name="Prohaska S."/>
            <person name="Pruitt K."/>
            <person name="Puig M."/>
            <person name="Quesneville H."/>
            <person name="Ram K.R."/>
            <person name="Rand D."/>
            <person name="Rasmussen M.D."/>
            <person name="Reed L.K."/>
            <person name="Reenan R."/>
            <person name="Reily A."/>
            <person name="Remington K.A."/>
            <person name="Rieger T.T."/>
            <person name="Ritchie M.G."/>
            <person name="Robin C."/>
            <person name="Rogers Y.H."/>
            <person name="Rohde C."/>
            <person name="Rozas J."/>
            <person name="Rubenfield M.J."/>
            <person name="Ruiz A."/>
            <person name="Russo S."/>
            <person name="Salzberg S.L."/>
            <person name="Sanchez-Gracia A."/>
            <person name="Saranga D.J."/>
            <person name="Sato H."/>
            <person name="Schaeffer S.W."/>
            <person name="Schatz M.C."/>
            <person name="Schlenke T."/>
            <person name="Schwartz R."/>
            <person name="Segarra C."/>
            <person name="Singh R.S."/>
            <person name="Sirot L."/>
            <person name="Sirota M."/>
            <person name="Sisneros N.B."/>
            <person name="Smith C.D."/>
            <person name="Smith T.F."/>
            <person name="Spieth J."/>
            <person name="Stage D.E."/>
            <person name="Stark A."/>
            <person name="Stephan W."/>
            <person name="Strausberg R.L."/>
            <person name="Strempel S."/>
            <person name="Sturgill D."/>
            <person name="Sutton G."/>
            <person name="Sutton G.G."/>
            <person name="Tao W."/>
            <person name="Teichmann S."/>
            <person name="Tobari Y.N."/>
            <person name="Tomimura Y."/>
            <person name="Tsolas J.M."/>
            <person name="Valente V.L."/>
            <person name="Venter E."/>
            <person name="Venter J.C."/>
            <person name="Vicario S."/>
            <person name="Vieira F.G."/>
            <person name="Vilella A.J."/>
            <person name="Villasante A."/>
            <person name="Walenz B."/>
            <person name="Wang J."/>
            <person name="Wasserman M."/>
            <person name="Watts T."/>
            <person name="Wilson D."/>
            <person name="Wilson R.K."/>
            <person name="Wing R.A."/>
            <person name="Wolfner M.F."/>
            <person name="Wong A."/>
            <person name="Wong G.K."/>
            <person name="Wu C.I."/>
            <person name="Wu G."/>
            <person name="Yamamoto D."/>
            <person name="Yang H.P."/>
            <person name="Yang S.P."/>
            <person name="Yorke J.A."/>
            <person name="Yoshida K."/>
            <person name="Zdobnov E."/>
            <person name="Zhang P."/>
            <person name="Zhang Y."/>
            <person name="Zimin A.V."/>
            <person name="Baldwin J."/>
            <person name="Abdouelleil A."/>
            <person name="Abdulkadir J."/>
            <person name="Abebe A."/>
            <person name="Abera B."/>
            <person name="Abreu J."/>
            <person name="Acer S.C."/>
            <person name="Aftuck L."/>
            <person name="Alexander A."/>
            <person name="An P."/>
            <person name="Anderson E."/>
            <person name="Anderson S."/>
            <person name="Arachi H."/>
            <person name="Azer M."/>
            <person name="Bachantsang P."/>
            <person name="Barry A."/>
            <person name="Bayul T."/>
            <person name="Berlin A."/>
            <person name="Bessette D."/>
            <person name="Bloom T."/>
            <person name="Blye J."/>
            <person name="Boguslavskiy L."/>
            <person name="Bonnet C."/>
            <person name="Boukhgalter B."/>
            <person name="Bourzgui I."/>
            <person name="Brown A."/>
            <person name="Cahill P."/>
            <person name="Channer S."/>
            <person name="Cheshatsang Y."/>
            <person name="Chuda L."/>
            <person name="Citroen M."/>
            <person name="Collymore A."/>
            <person name="Cooke P."/>
            <person name="Costello M."/>
            <person name="D'Aco K."/>
            <person name="Daza R."/>
            <person name="De Haan G."/>
            <person name="DeGray S."/>
            <person name="DeMaso C."/>
            <person name="Dhargay N."/>
            <person name="Dooley K."/>
            <person name="Dooley E."/>
            <person name="Doricent M."/>
            <person name="Dorje P."/>
            <person name="Dorjee K."/>
            <person name="Dupes A."/>
            <person name="Elong R."/>
            <person name="Falk J."/>
            <person name="Farina A."/>
            <person name="Faro S."/>
            <person name="Ferguson D."/>
            <person name="Fisher S."/>
            <person name="Foley C.D."/>
            <person name="Franke A."/>
            <person name="Friedrich D."/>
            <person name="Gadbois L."/>
            <person name="Gearin G."/>
            <person name="Gearin C.R."/>
            <person name="Giannoukos G."/>
            <person name="Goode T."/>
            <person name="Graham J."/>
            <person name="Grandbois E."/>
            <person name="Grewal S."/>
            <person name="Gyaltsen K."/>
            <person name="Hafez N."/>
            <person name="Hagos B."/>
            <person name="Hall J."/>
            <person name="Henson C."/>
            <person name="Hollinger A."/>
            <person name="Honan T."/>
            <person name="Huard M.D."/>
            <person name="Hughes L."/>
            <person name="Hurhula B."/>
            <person name="Husby M.E."/>
            <person name="Kamat A."/>
            <person name="Kanga B."/>
            <person name="Kashin S."/>
            <person name="Khazanovich D."/>
            <person name="Kisner P."/>
            <person name="Lance K."/>
            <person name="Lara M."/>
            <person name="Lee W."/>
            <person name="Lennon N."/>
            <person name="Letendre F."/>
            <person name="LeVine R."/>
            <person name="Lipovsky A."/>
            <person name="Liu X."/>
            <person name="Liu J."/>
            <person name="Liu S."/>
            <person name="Lokyitsang T."/>
            <person name="Lokyitsang Y."/>
            <person name="Lubonja R."/>
            <person name="Lui A."/>
            <person name="MacDonald P."/>
            <person name="Magnisalis V."/>
            <person name="Maru K."/>
            <person name="Matthews C."/>
            <person name="McCusker W."/>
            <person name="McDonough S."/>
            <person name="Mehta T."/>
            <person name="Meldrim J."/>
            <person name="Meneus L."/>
            <person name="Mihai O."/>
            <person name="Mihalev A."/>
            <person name="Mihova T."/>
            <person name="Mittelman R."/>
            <person name="Mlenga V."/>
            <person name="Montmayeur A."/>
            <person name="Mulrain L."/>
            <person name="Navidi A."/>
            <person name="Naylor J."/>
            <person name="Negash T."/>
            <person name="Nguyen T."/>
            <person name="Nguyen N."/>
            <person name="Nicol R."/>
            <person name="Norbu C."/>
            <person name="Norbu N."/>
            <person name="Novod N."/>
            <person name="O'Neill B."/>
            <person name="Osman S."/>
            <person name="Markiewicz E."/>
            <person name="Oyono O.L."/>
            <person name="Patti C."/>
            <person name="Phunkhang P."/>
            <person name="Pierre F."/>
            <person name="Priest M."/>
            <person name="Raghuraman S."/>
            <person name="Rege F."/>
            <person name="Reyes R."/>
            <person name="Rise C."/>
            <person name="Rogov P."/>
            <person name="Ross K."/>
            <person name="Ryan E."/>
            <person name="Settipalli S."/>
            <person name="Shea T."/>
            <person name="Sherpa N."/>
            <person name="Shi L."/>
            <person name="Shih D."/>
            <person name="Sparrow T."/>
            <person name="Spaulding J."/>
            <person name="Stalker J."/>
            <person name="Stange-Thomann N."/>
            <person name="Stavropoulos S."/>
            <person name="Stone C."/>
            <person name="Strader C."/>
            <person name="Tesfaye S."/>
            <person name="Thomson T."/>
            <person name="Thoulutsang Y."/>
            <person name="Thoulutsang D."/>
            <person name="Topham K."/>
            <person name="Topping I."/>
            <person name="Tsamla T."/>
            <person name="Vassiliev H."/>
            <person name="Vo A."/>
            <person name="Wangchuk T."/>
            <person name="Wangdi T."/>
            <person name="Weiand M."/>
            <person name="Wilkinson J."/>
            <person name="Wilson A."/>
            <person name="Yadav S."/>
            <person name="Young G."/>
            <person name="Yu Q."/>
            <person name="Zembek L."/>
            <person name="Zhong D."/>
            <person name="Zimmer A."/>
            <person name="Zwirko Z."/>
            <person name="Jaffe D.B."/>
            <person name="Alvarez P."/>
            <person name="Brockman W."/>
            <person name="Butler J."/>
            <person name="Chin C."/>
            <person name="Gnerre S."/>
            <person name="Grabherr M."/>
            <person name="Kleber M."/>
            <person name="Mauceli E."/>
            <person name="MacCallum I."/>
        </authorList>
    </citation>
    <scope>NUCLEOTIDE SEQUENCE [LARGE SCALE GENOMIC DNA]</scope>
    <source>
        <strain evidence="9">Tai18E2 / Tucson 14021-0261.01</strain>
    </source>
</reference>
<dbReference type="GO" id="GO:1904397">
    <property type="term" value="P:negative regulation of neuromuscular junction development"/>
    <property type="evidence" value="ECO:0007669"/>
    <property type="project" value="EnsemblMetazoa"/>
</dbReference>
<dbReference type="GO" id="GO:0005829">
    <property type="term" value="C:cytosol"/>
    <property type="evidence" value="ECO:0007669"/>
    <property type="project" value="EnsemblMetazoa"/>
</dbReference>
<dbReference type="AlphaFoldDB" id="B4PWF4"/>
<dbReference type="FunFam" id="1.10.510.10:FF:000982">
    <property type="entry name" value="AGC protein kinase"/>
    <property type="match status" value="1"/>
</dbReference>
<keyword evidence="4" id="KW-0418">Kinase</keyword>
<evidence type="ECO:0000256" key="1">
    <source>
        <dbReference type="ARBA" id="ARBA00022527"/>
    </source>
</evidence>
<dbReference type="CTD" id="45970"/>
<dbReference type="InterPro" id="IPR011009">
    <property type="entry name" value="Kinase-like_dom_sf"/>
</dbReference>
<feature type="compositionally biased region" description="Low complexity" evidence="6">
    <location>
        <begin position="41"/>
        <end position="60"/>
    </location>
</feature>
<dbReference type="PhylomeDB" id="B4PWF4"/>